<gene>
    <name evidence="1" type="ORF">K441DRAFT_649705</name>
</gene>
<proteinExistence type="predicted"/>
<name>A0ACC8EKK8_9PEZI</name>
<keyword evidence="2" id="KW-1185">Reference proteome</keyword>
<evidence type="ECO:0000313" key="1">
    <source>
        <dbReference type="EMBL" id="OCK86815.1"/>
    </source>
</evidence>
<reference evidence="1 2" key="1">
    <citation type="journal article" date="2016" name="Nat. Commun.">
        <title>Ectomycorrhizal ecology is imprinted in the genome of the dominant symbiotic fungus Cenococcum geophilum.</title>
        <authorList>
            <consortium name="DOE Joint Genome Institute"/>
            <person name="Peter M."/>
            <person name="Kohler A."/>
            <person name="Ohm R.A."/>
            <person name="Kuo A."/>
            <person name="Krutzmann J."/>
            <person name="Morin E."/>
            <person name="Arend M."/>
            <person name="Barry K.W."/>
            <person name="Binder M."/>
            <person name="Choi C."/>
            <person name="Clum A."/>
            <person name="Copeland A."/>
            <person name="Grisel N."/>
            <person name="Haridas S."/>
            <person name="Kipfer T."/>
            <person name="LaButti K."/>
            <person name="Lindquist E."/>
            <person name="Lipzen A."/>
            <person name="Maire R."/>
            <person name="Meier B."/>
            <person name="Mihaltcheva S."/>
            <person name="Molinier V."/>
            <person name="Murat C."/>
            <person name="Poggeler S."/>
            <person name="Quandt C.A."/>
            <person name="Sperisen C."/>
            <person name="Tritt A."/>
            <person name="Tisserant E."/>
            <person name="Crous P.W."/>
            <person name="Henrissat B."/>
            <person name="Nehls U."/>
            <person name="Egli S."/>
            <person name="Spatafora J.W."/>
            <person name="Grigoriev I.V."/>
            <person name="Martin F.M."/>
        </authorList>
    </citation>
    <scope>NUCLEOTIDE SEQUENCE [LARGE SCALE GENOMIC DNA]</scope>
    <source>
        <strain evidence="1 2">1.58</strain>
    </source>
</reference>
<dbReference type="Proteomes" id="UP000250078">
    <property type="component" value="Unassembled WGS sequence"/>
</dbReference>
<evidence type="ECO:0000313" key="2">
    <source>
        <dbReference type="Proteomes" id="UP000250078"/>
    </source>
</evidence>
<feature type="non-terminal residue" evidence="1">
    <location>
        <position position="165"/>
    </location>
</feature>
<accession>A0ACC8EKK8</accession>
<organism evidence="1 2">
    <name type="scientific">Cenococcum geophilum 1.58</name>
    <dbReference type="NCBI Taxonomy" id="794803"/>
    <lineage>
        <taxon>Eukaryota</taxon>
        <taxon>Fungi</taxon>
        <taxon>Dikarya</taxon>
        <taxon>Ascomycota</taxon>
        <taxon>Pezizomycotina</taxon>
        <taxon>Dothideomycetes</taxon>
        <taxon>Pleosporomycetidae</taxon>
        <taxon>Gloniales</taxon>
        <taxon>Gloniaceae</taxon>
        <taxon>Cenococcum</taxon>
    </lineage>
</organism>
<dbReference type="EMBL" id="KV748285">
    <property type="protein sequence ID" value="OCK86815.1"/>
    <property type="molecule type" value="Genomic_DNA"/>
</dbReference>
<protein>
    <submittedName>
        <fullName evidence="1">Uncharacterized protein</fullName>
    </submittedName>
</protein>
<sequence length="165" mass="18873">MSPSSSSASLLKQRPPRPSSATHTIVTIEVGQEKKAHYIHEDLLAHCSGYFRAVFTGSFKEAEEKQLHLEDVTGETFDVFVDWLYQRNLPGQKESHYAEDKDGEEHGSFLDQHEIIKIHIFADRYDIPDLQRDTIDTMFAYFKHTGKIPTAETIKMAFESLPDKS</sequence>